<dbReference type="AlphaFoldDB" id="A0A1R3H0U4"/>
<organism evidence="2 3">
    <name type="scientific">Corchorus capsularis</name>
    <name type="common">Jute</name>
    <dbReference type="NCBI Taxonomy" id="210143"/>
    <lineage>
        <taxon>Eukaryota</taxon>
        <taxon>Viridiplantae</taxon>
        <taxon>Streptophyta</taxon>
        <taxon>Embryophyta</taxon>
        <taxon>Tracheophyta</taxon>
        <taxon>Spermatophyta</taxon>
        <taxon>Magnoliopsida</taxon>
        <taxon>eudicotyledons</taxon>
        <taxon>Gunneridae</taxon>
        <taxon>Pentapetalae</taxon>
        <taxon>rosids</taxon>
        <taxon>malvids</taxon>
        <taxon>Malvales</taxon>
        <taxon>Malvaceae</taxon>
        <taxon>Grewioideae</taxon>
        <taxon>Apeibeae</taxon>
        <taxon>Corchorus</taxon>
    </lineage>
</organism>
<dbReference type="OrthoDB" id="1616998at2759"/>
<feature type="region of interest" description="Disordered" evidence="1">
    <location>
        <begin position="52"/>
        <end position="94"/>
    </location>
</feature>
<gene>
    <name evidence="2" type="ORF">CCACVL1_22166</name>
</gene>
<comment type="caution">
    <text evidence="2">The sequence shown here is derived from an EMBL/GenBank/DDBJ whole genome shotgun (WGS) entry which is preliminary data.</text>
</comment>
<dbReference type="EMBL" id="AWWV01012857">
    <property type="protein sequence ID" value="OMO63937.1"/>
    <property type="molecule type" value="Genomic_DNA"/>
</dbReference>
<evidence type="ECO:0000313" key="2">
    <source>
        <dbReference type="EMBL" id="OMO63937.1"/>
    </source>
</evidence>
<name>A0A1R3H0U4_COCAP</name>
<evidence type="ECO:0000313" key="3">
    <source>
        <dbReference type="Proteomes" id="UP000188268"/>
    </source>
</evidence>
<protein>
    <submittedName>
        <fullName evidence="2">Uncharacterized protein</fullName>
    </submittedName>
</protein>
<dbReference type="Proteomes" id="UP000188268">
    <property type="component" value="Unassembled WGS sequence"/>
</dbReference>
<dbReference type="OMA" id="YHTQENS"/>
<feature type="region of interest" description="Disordered" evidence="1">
    <location>
        <begin position="1"/>
        <end position="39"/>
    </location>
</feature>
<dbReference type="Gramene" id="OMO63937">
    <property type="protein sequence ID" value="OMO63937"/>
    <property type="gene ID" value="CCACVL1_22166"/>
</dbReference>
<reference evidence="2 3" key="1">
    <citation type="submission" date="2013-09" db="EMBL/GenBank/DDBJ databases">
        <title>Corchorus capsularis genome sequencing.</title>
        <authorList>
            <person name="Alam M."/>
            <person name="Haque M.S."/>
            <person name="Islam M.S."/>
            <person name="Emdad E.M."/>
            <person name="Islam M.M."/>
            <person name="Ahmed B."/>
            <person name="Halim A."/>
            <person name="Hossen Q.M.M."/>
            <person name="Hossain M.Z."/>
            <person name="Ahmed R."/>
            <person name="Khan M.M."/>
            <person name="Islam R."/>
            <person name="Rashid M.M."/>
            <person name="Khan S.A."/>
            <person name="Rahman M.S."/>
            <person name="Alam M."/>
        </authorList>
    </citation>
    <scope>NUCLEOTIDE SEQUENCE [LARGE SCALE GENOMIC DNA]</scope>
    <source>
        <strain evidence="3">cv. CVL-1</strain>
        <tissue evidence="2">Whole seedling</tissue>
    </source>
</reference>
<accession>A0A1R3H0U4</accession>
<sequence>MATDQKAIADHQTVDVDTQSYNTEKNRTERSASSQESTKFVHFSKALAHRAVYGGSSSRRSSGTRKIRTNDARSLPSRLSKVSLADDDDDDSEN</sequence>
<proteinExistence type="predicted"/>
<keyword evidence="3" id="KW-1185">Reference proteome</keyword>
<evidence type="ECO:0000256" key="1">
    <source>
        <dbReference type="SAM" id="MobiDB-lite"/>
    </source>
</evidence>
<feature type="compositionally biased region" description="Acidic residues" evidence="1">
    <location>
        <begin position="85"/>
        <end position="94"/>
    </location>
</feature>